<reference evidence="13" key="2">
    <citation type="journal article" date="2021" name="PeerJ">
        <title>Extensive microbial diversity within the chicken gut microbiome revealed by metagenomics and culture.</title>
        <authorList>
            <person name="Gilroy R."/>
            <person name="Ravi A."/>
            <person name="Getino M."/>
            <person name="Pursley I."/>
            <person name="Horton D.L."/>
            <person name="Alikhan N.F."/>
            <person name="Baker D."/>
            <person name="Gharbi K."/>
            <person name="Hall N."/>
            <person name="Watson M."/>
            <person name="Adriaenssens E.M."/>
            <person name="Foster-Nyarko E."/>
            <person name="Jarju S."/>
            <person name="Secka A."/>
            <person name="Antonio M."/>
            <person name="Oren A."/>
            <person name="Chaudhuri R.R."/>
            <person name="La Ragione R."/>
            <person name="Hildebrand F."/>
            <person name="Pallen M.J."/>
        </authorList>
    </citation>
    <scope>NUCLEOTIDE SEQUENCE</scope>
    <source>
        <strain evidence="13">USAMLcec3-3695</strain>
    </source>
</reference>
<dbReference type="CDD" id="cd07956">
    <property type="entry name" value="Anticodon_Ia_Arg"/>
    <property type="match status" value="1"/>
</dbReference>
<dbReference type="InterPro" id="IPR008909">
    <property type="entry name" value="DALR_anticod-bd"/>
</dbReference>
<keyword evidence="2 9" id="KW-0963">Cytoplasm</keyword>
<evidence type="ECO:0000313" key="13">
    <source>
        <dbReference type="EMBL" id="HIU57600.1"/>
    </source>
</evidence>
<protein>
    <recommendedName>
        <fullName evidence="9">Arginine--tRNA ligase</fullName>
        <ecNumber evidence="9">6.1.1.19</ecNumber>
    </recommendedName>
    <alternativeName>
        <fullName evidence="9">Arginyl-tRNA synthetase</fullName>
        <shortName evidence="9">ArgRS</shortName>
    </alternativeName>
</protein>
<comment type="catalytic activity">
    <reaction evidence="8 9">
        <text>tRNA(Arg) + L-arginine + ATP = L-arginyl-tRNA(Arg) + AMP + diphosphate</text>
        <dbReference type="Rhea" id="RHEA:20301"/>
        <dbReference type="Rhea" id="RHEA-COMP:9658"/>
        <dbReference type="Rhea" id="RHEA-COMP:9673"/>
        <dbReference type="ChEBI" id="CHEBI:30616"/>
        <dbReference type="ChEBI" id="CHEBI:32682"/>
        <dbReference type="ChEBI" id="CHEBI:33019"/>
        <dbReference type="ChEBI" id="CHEBI:78442"/>
        <dbReference type="ChEBI" id="CHEBI:78513"/>
        <dbReference type="ChEBI" id="CHEBI:456215"/>
        <dbReference type="EC" id="6.1.1.19"/>
    </reaction>
</comment>
<comment type="similarity">
    <text evidence="1 9 10">Belongs to the class-I aminoacyl-tRNA synthetase family.</text>
</comment>
<sequence>MDFKEHIIDKLTELTKLDRGTVSGAVETPPDEKLGDLAFPCFPLAKVMRKAPPLIAQELASQLSSDELIDKVDAVGGYLNFFYNRAAFINDTVSAARSAGDGWGRSDEGSGKTVLVEYSSPNIAKPFHIGHLFSTAVGNSLAKIYKFLGYDVQSLNHLGDWGTQFGKLICAYKRWGDPEVIEKDPINELLKIYVRFHEEAEKDPSLDDEAREYFKRLEDGDEEATALWSHFRELSLKEFNRIYDMLGVKFDSYNGEAFYSDKMDEVVQILRDKGLLVESGGAMVVDLSDMDMPPCMILKSDGATIYATRDIAAALYRHRTYNFYKNIYVVGLPQSLHFRQIFETMKRAGWEWSKDCVHVGFGLVKLPGKNMSTRHGDVIFLEDVLNESIEKTRAIIENNNSAVDDIDDVSKKIGIGAVLYTFLKNSREKDIVFSWESMLDFDGESAPYCMYGYARGKSILRRAEGIDYSNADLTKSVSDDAYTLVKQLELFGDAVKDAAAKYEPFYVTRYVTNLVKLFNKFYNTNPIMRDDVPEDVKKARLAIVDAVCTVIRSALALLGIDVVESM</sequence>
<feature type="domain" description="Arginyl tRNA synthetase N-terminal" evidence="12">
    <location>
        <begin position="1"/>
        <end position="83"/>
    </location>
</feature>
<reference evidence="13" key="1">
    <citation type="submission" date="2020-10" db="EMBL/GenBank/DDBJ databases">
        <authorList>
            <person name="Gilroy R."/>
        </authorList>
    </citation>
    <scope>NUCLEOTIDE SEQUENCE</scope>
    <source>
        <strain evidence="13">USAMLcec3-3695</strain>
    </source>
</reference>
<organism evidence="13 14">
    <name type="scientific">Candidatus Ornithomonoglobus merdipullorum</name>
    <dbReference type="NCBI Taxonomy" id="2840895"/>
    <lineage>
        <taxon>Bacteria</taxon>
        <taxon>Bacillati</taxon>
        <taxon>Bacillota</taxon>
        <taxon>Clostridia</taxon>
        <taxon>Candidatus Ornithomonoglobus</taxon>
    </lineage>
</organism>
<dbReference type="InterPro" id="IPR036695">
    <property type="entry name" value="Arg-tRNA-synth_N_sf"/>
</dbReference>
<comment type="subcellular location">
    <subcellularLocation>
        <location evidence="9">Cytoplasm</location>
    </subcellularLocation>
</comment>
<dbReference type="InterPro" id="IPR005148">
    <property type="entry name" value="Arg-tRNA-synth_N"/>
</dbReference>
<evidence type="ECO:0000256" key="6">
    <source>
        <dbReference type="ARBA" id="ARBA00022917"/>
    </source>
</evidence>
<dbReference type="GO" id="GO:0005737">
    <property type="term" value="C:cytoplasm"/>
    <property type="evidence" value="ECO:0007669"/>
    <property type="project" value="UniProtKB-SubCell"/>
</dbReference>
<dbReference type="AlphaFoldDB" id="A0A9D1MCE4"/>
<evidence type="ECO:0000256" key="9">
    <source>
        <dbReference type="HAMAP-Rule" id="MF_00123"/>
    </source>
</evidence>
<dbReference type="InterPro" id="IPR001412">
    <property type="entry name" value="aa-tRNA-synth_I_CS"/>
</dbReference>
<dbReference type="Pfam" id="PF03485">
    <property type="entry name" value="Arg_tRNA_synt_N"/>
    <property type="match status" value="1"/>
</dbReference>
<evidence type="ECO:0000256" key="3">
    <source>
        <dbReference type="ARBA" id="ARBA00022598"/>
    </source>
</evidence>
<dbReference type="Gene3D" id="1.10.730.10">
    <property type="entry name" value="Isoleucyl-tRNA Synthetase, Domain 1"/>
    <property type="match status" value="1"/>
</dbReference>
<dbReference type="SMART" id="SM00836">
    <property type="entry name" value="DALR_1"/>
    <property type="match status" value="1"/>
</dbReference>
<evidence type="ECO:0000256" key="5">
    <source>
        <dbReference type="ARBA" id="ARBA00022840"/>
    </source>
</evidence>
<dbReference type="PANTHER" id="PTHR11956:SF5">
    <property type="entry name" value="ARGININE--TRNA LIGASE, CYTOPLASMIC"/>
    <property type="match status" value="1"/>
</dbReference>
<dbReference type="SMART" id="SM01016">
    <property type="entry name" value="Arg_tRNA_synt_N"/>
    <property type="match status" value="1"/>
</dbReference>
<comment type="caution">
    <text evidence="13">The sequence shown here is derived from an EMBL/GenBank/DDBJ whole genome shotgun (WGS) entry which is preliminary data.</text>
</comment>
<dbReference type="SUPFAM" id="SSF52374">
    <property type="entry name" value="Nucleotidylyl transferase"/>
    <property type="match status" value="1"/>
</dbReference>
<keyword evidence="3 9" id="KW-0436">Ligase</keyword>
<dbReference type="SUPFAM" id="SSF55190">
    <property type="entry name" value="Arginyl-tRNA synthetase (ArgRS), N-terminal 'additional' domain"/>
    <property type="match status" value="1"/>
</dbReference>
<gene>
    <name evidence="9" type="primary">argS</name>
    <name evidence="13" type="ORF">IAA61_07285</name>
</gene>
<dbReference type="EC" id="6.1.1.19" evidence="9"/>
<proteinExistence type="inferred from homology"/>
<dbReference type="Gene3D" id="3.40.50.620">
    <property type="entry name" value="HUPs"/>
    <property type="match status" value="1"/>
</dbReference>
<dbReference type="PANTHER" id="PTHR11956">
    <property type="entry name" value="ARGINYL-TRNA SYNTHETASE"/>
    <property type="match status" value="1"/>
</dbReference>
<feature type="domain" description="DALR anticodon binding" evidence="11">
    <location>
        <begin position="449"/>
        <end position="566"/>
    </location>
</feature>
<evidence type="ECO:0000259" key="11">
    <source>
        <dbReference type="SMART" id="SM00836"/>
    </source>
</evidence>
<dbReference type="PROSITE" id="PS00178">
    <property type="entry name" value="AA_TRNA_LIGASE_I"/>
    <property type="match status" value="1"/>
</dbReference>
<dbReference type="CDD" id="cd00671">
    <property type="entry name" value="ArgRS_core"/>
    <property type="match status" value="1"/>
</dbReference>
<keyword evidence="7 9" id="KW-0030">Aminoacyl-tRNA synthetase</keyword>
<dbReference type="FunFam" id="3.40.50.620:FF:000116">
    <property type="entry name" value="Arginine--tRNA ligase"/>
    <property type="match status" value="1"/>
</dbReference>
<dbReference type="GO" id="GO:0005524">
    <property type="term" value="F:ATP binding"/>
    <property type="evidence" value="ECO:0007669"/>
    <property type="project" value="UniProtKB-UniRule"/>
</dbReference>
<evidence type="ECO:0000256" key="4">
    <source>
        <dbReference type="ARBA" id="ARBA00022741"/>
    </source>
</evidence>
<dbReference type="InterPro" id="IPR035684">
    <property type="entry name" value="ArgRS_core"/>
</dbReference>
<dbReference type="GO" id="GO:0006420">
    <property type="term" value="P:arginyl-tRNA aminoacylation"/>
    <property type="evidence" value="ECO:0007669"/>
    <property type="project" value="UniProtKB-UniRule"/>
</dbReference>
<comment type="subunit">
    <text evidence="9">Monomer.</text>
</comment>
<dbReference type="InterPro" id="IPR014729">
    <property type="entry name" value="Rossmann-like_a/b/a_fold"/>
</dbReference>
<evidence type="ECO:0000256" key="1">
    <source>
        <dbReference type="ARBA" id="ARBA00005594"/>
    </source>
</evidence>
<keyword evidence="6 9" id="KW-0648">Protein biosynthesis</keyword>
<dbReference type="PRINTS" id="PR01038">
    <property type="entry name" value="TRNASYNTHARG"/>
</dbReference>
<dbReference type="HAMAP" id="MF_00123">
    <property type="entry name" value="Arg_tRNA_synth"/>
    <property type="match status" value="1"/>
</dbReference>
<dbReference type="InterPro" id="IPR001278">
    <property type="entry name" value="Arg-tRNA-ligase"/>
</dbReference>
<dbReference type="Proteomes" id="UP000824109">
    <property type="component" value="Unassembled WGS sequence"/>
</dbReference>
<dbReference type="InterPro" id="IPR009080">
    <property type="entry name" value="tRNAsynth_Ia_anticodon-bd"/>
</dbReference>
<feature type="short sequence motif" description="'HIGH' region" evidence="9">
    <location>
        <begin position="121"/>
        <end position="131"/>
    </location>
</feature>
<evidence type="ECO:0000256" key="8">
    <source>
        <dbReference type="ARBA" id="ARBA00049339"/>
    </source>
</evidence>
<keyword evidence="5 9" id="KW-0067">ATP-binding</keyword>
<evidence type="ECO:0000256" key="2">
    <source>
        <dbReference type="ARBA" id="ARBA00022490"/>
    </source>
</evidence>
<dbReference type="Pfam" id="PF05746">
    <property type="entry name" value="DALR_1"/>
    <property type="match status" value="1"/>
</dbReference>
<dbReference type="Pfam" id="PF00750">
    <property type="entry name" value="tRNA-synt_1d"/>
    <property type="match status" value="1"/>
</dbReference>
<dbReference type="EMBL" id="DVNB01000077">
    <property type="protein sequence ID" value="HIU57600.1"/>
    <property type="molecule type" value="Genomic_DNA"/>
</dbReference>
<accession>A0A9D1MCE4</accession>
<dbReference type="SUPFAM" id="SSF47323">
    <property type="entry name" value="Anticodon-binding domain of a subclass of class I aminoacyl-tRNA synthetases"/>
    <property type="match status" value="1"/>
</dbReference>
<dbReference type="NCBIfam" id="TIGR00456">
    <property type="entry name" value="argS"/>
    <property type="match status" value="1"/>
</dbReference>
<evidence type="ECO:0000259" key="12">
    <source>
        <dbReference type="SMART" id="SM01016"/>
    </source>
</evidence>
<dbReference type="GO" id="GO:0004814">
    <property type="term" value="F:arginine-tRNA ligase activity"/>
    <property type="evidence" value="ECO:0007669"/>
    <property type="project" value="UniProtKB-UniRule"/>
</dbReference>
<keyword evidence="4 9" id="KW-0547">Nucleotide-binding</keyword>
<evidence type="ECO:0000313" key="14">
    <source>
        <dbReference type="Proteomes" id="UP000824109"/>
    </source>
</evidence>
<evidence type="ECO:0000256" key="7">
    <source>
        <dbReference type="ARBA" id="ARBA00023146"/>
    </source>
</evidence>
<dbReference type="Gene3D" id="3.30.1360.70">
    <property type="entry name" value="Arginyl tRNA synthetase N-terminal domain"/>
    <property type="match status" value="1"/>
</dbReference>
<evidence type="ECO:0000256" key="10">
    <source>
        <dbReference type="RuleBase" id="RU363038"/>
    </source>
</evidence>
<name>A0A9D1MCE4_9FIRM</name>